<dbReference type="PANTHER" id="PTHR38340:SF1">
    <property type="entry name" value="S-LAYER PROTEIN"/>
    <property type="match status" value="1"/>
</dbReference>
<dbReference type="EMBL" id="BKAJ01000234">
    <property type="protein sequence ID" value="GEP61566.1"/>
    <property type="molecule type" value="Genomic_DNA"/>
</dbReference>
<dbReference type="Gene3D" id="2.60.120.200">
    <property type="match status" value="1"/>
</dbReference>
<dbReference type="GO" id="GO:0005576">
    <property type="term" value="C:extracellular region"/>
    <property type="evidence" value="ECO:0007669"/>
    <property type="project" value="UniProtKB-SubCell"/>
</dbReference>
<evidence type="ECO:0000259" key="5">
    <source>
        <dbReference type="PROSITE" id="PS51762"/>
    </source>
</evidence>
<evidence type="ECO:0000256" key="2">
    <source>
        <dbReference type="ARBA" id="ARBA00006865"/>
    </source>
</evidence>
<evidence type="ECO:0000256" key="4">
    <source>
        <dbReference type="SAM" id="MobiDB-lite"/>
    </source>
</evidence>
<dbReference type="InterPro" id="IPR000757">
    <property type="entry name" value="Beta-glucanase-like"/>
</dbReference>
<dbReference type="InterPro" id="IPR013320">
    <property type="entry name" value="ConA-like_dom_sf"/>
</dbReference>
<dbReference type="Pfam" id="PF13448">
    <property type="entry name" value="DUF4114"/>
    <property type="match status" value="1"/>
</dbReference>
<protein>
    <recommendedName>
        <fullName evidence="5">GH16 domain-containing protein</fullName>
    </recommendedName>
</protein>
<comment type="caution">
    <text evidence="6">The sequence shown here is derived from an EMBL/GenBank/DDBJ whole genome shotgun (WGS) entry which is preliminary data.</text>
</comment>
<dbReference type="InterPro" id="IPR011049">
    <property type="entry name" value="Serralysin-like_metalloprot_C"/>
</dbReference>
<reference evidence="6 7" key="1">
    <citation type="submission" date="2019-07" db="EMBL/GenBank/DDBJ databases">
        <title>Whole genome shotgun sequence of Reyranella soli NBRC 108950.</title>
        <authorList>
            <person name="Hosoyama A."/>
            <person name="Uohara A."/>
            <person name="Ohji S."/>
            <person name="Ichikawa N."/>
        </authorList>
    </citation>
    <scope>NUCLEOTIDE SEQUENCE [LARGE SCALE GENOMIC DNA]</scope>
    <source>
        <strain evidence="6 7">NBRC 108950</strain>
    </source>
</reference>
<dbReference type="Gene3D" id="2.150.10.10">
    <property type="entry name" value="Serralysin-like metalloprotease, C-terminal"/>
    <property type="match status" value="2"/>
</dbReference>
<dbReference type="CDD" id="cd00413">
    <property type="entry name" value="Glyco_hydrolase_16"/>
    <property type="match status" value="1"/>
</dbReference>
<dbReference type="AlphaFoldDB" id="A0A512NRI1"/>
<dbReference type="GO" id="GO:0004553">
    <property type="term" value="F:hydrolase activity, hydrolyzing O-glycosyl compounds"/>
    <property type="evidence" value="ECO:0007669"/>
    <property type="project" value="InterPro"/>
</dbReference>
<dbReference type="PROSITE" id="PS51762">
    <property type="entry name" value="GH16_2"/>
    <property type="match status" value="1"/>
</dbReference>
<keyword evidence="7" id="KW-1185">Reference proteome</keyword>
<feature type="region of interest" description="Disordered" evidence="4">
    <location>
        <begin position="308"/>
        <end position="346"/>
    </location>
</feature>
<accession>A0A512NRI1</accession>
<dbReference type="InterPro" id="IPR025193">
    <property type="entry name" value="DUF4114"/>
</dbReference>
<organism evidence="6 7">
    <name type="scientific">Reyranella soli</name>
    <dbReference type="NCBI Taxonomy" id="1230389"/>
    <lineage>
        <taxon>Bacteria</taxon>
        <taxon>Pseudomonadati</taxon>
        <taxon>Pseudomonadota</taxon>
        <taxon>Alphaproteobacteria</taxon>
        <taxon>Hyphomicrobiales</taxon>
        <taxon>Reyranellaceae</taxon>
        <taxon>Reyranella</taxon>
    </lineage>
</organism>
<dbReference type="Pfam" id="PF00722">
    <property type="entry name" value="Glyco_hydro_16"/>
    <property type="match status" value="1"/>
</dbReference>
<dbReference type="PANTHER" id="PTHR38340">
    <property type="entry name" value="S-LAYER PROTEIN"/>
    <property type="match status" value="1"/>
</dbReference>
<evidence type="ECO:0000256" key="1">
    <source>
        <dbReference type="ARBA" id="ARBA00004613"/>
    </source>
</evidence>
<dbReference type="SUPFAM" id="SSF51120">
    <property type="entry name" value="beta-Roll"/>
    <property type="match status" value="2"/>
</dbReference>
<dbReference type="OrthoDB" id="9809583at2"/>
<comment type="similarity">
    <text evidence="2">Belongs to the glycosyl hydrolase 16 family.</text>
</comment>
<dbReference type="InterPro" id="IPR001343">
    <property type="entry name" value="Hemolysn_Ca-bd"/>
</dbReference>
<dbReference type="Pfam" id="PF00353">
    <property type="entry name" value="HemolysinCabind"/>
    <property type="match status" value="4"/>
</dbReference>
<sequence length="751" mass="78588">MTSPLTPVGPPLFEDDFPGSALRTTLWQALPNGANYKGQTWTFSSTDPYTAPKGGFPTVSNNTARFALQTWDGKDKDHAFIGTEALSIDAWNPTTGGLSFEGKFKFSGDGTGNQSALTQGGMIIGFFTYEKNPPPNGFHTEIDFEVFTSNLKDPNLNQVSTNVFNGLHDLEILNEKTKTKIKIPYDPQSYPNTDPLPNEGYHTYKFQWFPNWITFYIDDKQLRTVTDPNALPVPTRDQQLHLNIWGAGTDWGPANGDWFGNPVGDRSLGPAQSGPGKTYFADFQAVSVNRLASSFGTATNDVLAGSAQNDGIDGGDGNDTLAGGAGDDTTMGGAGNDVIDGGEGSDTALYRGERNRYTVASTAAGLTVTDHATNDGVDILSNVEFLGFSDQTFRMGDNGNNVMAGTAEDDAFDGVGGDDVLSGGAGNDTLLGGDGNDIIDGGTGRNIVSGGAGSDQFDFRSGQNALSDTLADLNGDTITGFGSDDGLDIQGVSLGRADLNIAKSSDGVTISVGGTSFKMTGDFSGGDFLTVARGTGDDAHTLLTFVPFLPSLTEGVHVDTASINGVASDPFLFGDGSVRFSLELKSAQSAFHNMLGVYEVAADGAIGHVRILFADTLNVAGAARTVDLGTPADGARLAFFLIQDGFDAYGRLPDDLTFVTPGTTVPANIAGDDAVTLHSATRGDLGAVPIFHSNPTFNPPVSNQAAVQVLSGIVAGGRELQIGFEDVSTLTGDSDFQDVVIGIQALHNGIL</sequence>
<dbReference type="InterPro" id="IPR018511">
    <property type="entry name" value="Hemolysin-typ_Ca-bd_CS"/>
</dbReference>
<dbReference type="GO" id="GO:0005509">
    <property type="term" value="F:calcium ion binding"/>
    <property type="evidence" value="ECO:0007669"/>
    <property type="project" value="InterPro"/>
</dbReference>
<dbReference type="PROSITE" id="PS00330">
    <property type="entry name" value="HEMOLYSIN_CALCIUM"/>
    <property type="match status" value="2"/>
</dbReference>
<name>A0A512NRI1_9HYPH</name>
<dbReference type="PRINTS" id="PR00313">
    <property type="entry name" value="CABNDNGRPT"/>
</dbReference>
<keyword evidence="3" id="KW-0964">Secreted</keyword>
<dbReference type="RefSeq" id="WP_147156854.1">
    <property type="nucleotide sequence ID" value="NZ_BKAJ01000234.1"/>
</dbReference>
<feature type="compositionally biased region" description="Low complexity" evidence="4">
    <location>
        <begin position="318"/>
        <end position="331"/>
    </location>
</feature>
<evidence type="ECO:0000256" key="3">
    <source>
        <dbReference type="ARBA" id="ARBA00022525"/>
    </source>
</evidence>
<dbReference type="InterPro" id="IPR050557">
    <property type="entry name" value="RTX_toxin/Mannuronan_C5-epim"/>
</dbReference>
<proteinExistence type="inferred from homology"/>
<gene>
    <name evidence="6" type="ORF">RSO01_87320</name>
</gene>
<comment type="subcellular location">
    <subcellularLocation>
        <location evidence="1">Secreted</location>
    </subcellularLocation>
</comment>
<dbReference type="SUPFAM" id="SSF49899">
    <property type="entry name" value="Concanavalin A-like lectins/glucanases"/>
    <property type="match status" value="1"/>
</dbReference>
<feature type="domain" description="GH16" evidence="5">
    <location>
        <begin position="1"/>
        <end position="276"/>
    </location>
</feature>
<evidence type="ECO:0000313" key="6">
    <source>
        <dbReference type="EMBL" id="GEP61566.1"/>
    </source>
</evidence>
<evidence type="ECO:0000313" key="7">
    <source>
        <dbReference type="Proteomes" id="UP000321058"/>
    </source>
</evidence>
<dbReference type="Proteomes" id="UP000321058">
    <property type="component" value="Unassembled WGS sequence"/>
</dbReference>
<dbReference type="GO" id="GO:0005975">
    <property type="term" value="P:carbohydrate metabolic process"/>
    <property type="evidence" value="ECO:0007669"/>
    <property type="project" value="InterPro"/>
</dbReference>